<feature type="region of interest" description="Disordered" evidence="1">
    <location>
        <begin position="1"/>
        <end position="58"/>
    </location>
</feature>
<dbReference type="Proteomes" id="UP000030765">
    <property type="component" value="Unassembled WGS sequence"/>
</dbReference>
<protein>
    <submittedName>
        <fullName evidence="2 3">ABC transporter-related protein</fullName>
    </submittedName>
</protein>
<sequence>MGGCKPEAGHTLKEGDSLKGDNRREPNGINVPNGAAAFRCRHGDSKNSTQTRRSEVGLTTAQTNDMCISRLRNRFVLAALEKKAGKAGVQMALRATSLHQLHASIDDR</sequence>
<feature type="compositionally biased region" description="Basic and acidic residues" evidence="1">
    <location>
        <begin position="7"/>
        <end position="26"/>
    </location>
</feature>
<dbReference type="EMBL" id="ATLV01026043">
    <property type="status" value="NOT_ANNOTATED_CDS"/>
    <property type="molecule type" value="Genomic_DNA"/>
</dbReference>
<evidence type="ECO:0000256" key="1">
    <source>
        <dbReference type="SAM" id="MobiDB-lite"/>
    </source>
</evidence>
<reference evidence="2 4" key="1">
    <citation type="journal article" date="2014" name="BMC Genomics">
        <title>Genome sequence of Anopheles sinensis provides insight into genetics basis of mosquito competence for malaria parasites.</title>
        <authorList>
            <person name="Zhou D."/>
            <person name="Zhang D."/>
            <person name="Ding G."/>
            <person name="Shi L."/>
            <person name="Hou Q."/>
            <person name="Ye Y."/>
            <person name="Xu Y."/>
            <person name="Zhou H."/>
            <person name="Xiong C."/>
            <person name="Li S."/>
            <person name="Yu J."/>
            <person name="Hong S."/>
            <person name="Yu X."/>
            <person name="Zou P."/>
            <person name="Chen C."/>
            <person name="Chang X."/>
            <person name="Wang W."/>
            <person name="Lv Y."/>
            <person name="Sun Y."/>
            <person name="Ma L."/>
            <person name="Shen B."/>
            <person name="Zhu C."/>
        </authorList>
    </citation>
    <scope>NUCLEOTIDE SEQUENCE [LARGE SCALE GENOMIC DNA]</scope>
</reference>
<name>A0A084WRE9_ANOSI</name>
<reference evidence="3" key="2">
    <citation type="submission" date="2020-05" db="UniProtKB">
        <authorList>
            <consortium name="EnsemblMetazoa"/>
        </authorList>
    </citation>
    <scope>IDENTIFICATION</scope>
</reference>
<proteinExistence type="predicted"/>
<organism evidence="2">
    <name type="scientific">Anopheles sinensis</name>
    <name type="common">Mosquito</name>
    <dbReference type="NCBI Taxonomy" id="74873"/>
    <lineage>
        <taxon>Eukaryota</taxon>
        <taxon>Metazoa</taxon>
        <taxon>Ecdysozoa</taxon>
        <taxon>Arthropoda</taxon>
        <taxon>Hexapoda</taxon>
        <taxon>Insecta</taxon>
        <taxon>Pterygota</taxon>
        <taxon>Neoptera</taxon>
        <taxon>Endopterygota</taxon>
        <taxon>Diptera</taxon>
        <taxon>Nematocera</taxon>
        <taxon>Culicoidea</taxon>
        <taxon>Culicidae</taxon>
        <taxon>Anophelinae</taxon>
        <taxon>Anopheles</taxon>
    </lineage>
</organism>
<feature type="compositionally biased region" description="Polar residues" evidence="1">
    <location>
        <begin position="46"/>
        <end position="58"/>
    </location>
</feature>
<keyword evidence="4" id="KW-1185">Reference proteome</keyword>
<evidence type="ECO:0000313" key="3">
    <source>
        <dbReference type="EnsemblMetazoa" id="ASIC021060-PA"/>
    </source>
</evidence>
<gene>
    <name evidence="2" type="ORF">ZHAS_00021060</name>
</gene>
<evidence type="ECO:0000313" key="4">
    <source>
        <dbReference type="Proteomes" id="UP000030765"/>
    </source>
</evidence>
<accession>A0A084WRE9</accession>
<dbReference type="AlphaFoldDB" id="A0A084WRE9"/>
<dbReference type="VEuPathDB" id="VectorBase:ASIC021060"/>
<dbReference type="EMBL" id="KE525405">
    <property type="protein sequence ID" value="KFB52793.1"/>
    <property type="molecule type" value="Genomic_DNA"/>
</dbReference>
<evidence type="ECO:0000313" key="2">
    <source>
        <dbReference type="EMBL" id="KFB52793.1"/>
    </source>
</evidence>
<dbReference type="EnsemblMetazoa" id="ASIC021060-RA">
    <property type="protein sequence ID" value="ASIC021060-PA"/>
    <property type="gene ID" value="ASIC021060"/>
</dbReference>